<organism evidence="1 2">
    <name type="scientific">Paenibacillus herberti</name>
    <dbReference type="NCBI Taxonomy" id="1619309"/>
    <lineage>
        <taxon>Bacteria</taxon>
        <taxon>Bacillati</taxon>
        <taxon>Bacillota</taxon>
        <taxon>Bacilli</taxon>
        <taxon>Bacillales</taxon>
        <taxon>Paenibacillaceae</taxon>
        <taxon>Paenibacillus</taxon>
    </lineage>
</organism>
<reference evidence="1 2" key="1">
    <citation type="submission" date="2017-07" db="EMBL/GenBank/DDBJ databases">
        <title>Paenibacillus herberti R33 genome sequencing and assembly.</title>
        <authorList>
            <person name="Su W."/>
        </authorList>
    </citation>
    <scope>NUCLEOTIDE SEQUENCE [LARGE SCALE GENOMIC DNA]</scope>
    <source>
        <strain evidence="1 2">R33</strain>
    </source>
</reference>
<comment type="caution">
    <text evidence="1">The sequence shown here is derived from an EMBL/GenBank/DDBJ whole genome shotgun (WGS) entry which is preliminary data.</text>
</comment>
<protein>
    <submittedName>
        <fullName evidence="1">DUF1292 domain-containing protein</fullName>
    </submittedName>
</protein>
<dbReference type="OrthoDB" id="2990381at2"/>
<proteinExistence type="predicted"/>
<gene>
    <name evidence="1" type="ORF">CGZ75_01380</name>
</gene>
<dbReference type="InterPro" id="IPR009711">
    <property type="entry name" value="UPF0473"/>
</dbReference>
<dbReference type="AlphaFoldDB" id="A0A229NZP1"/>
<dbReference type="Proteomes" id="UP000215145">
    <property type="component" value="Unassembled WGS sequence"/>
</dbReference>
<evidence type="ECO:0000313" key="1">
    <source>
        <dbReference type="EMBL" id="OXM15423.1"/>
    </source>
</evidence>
<accession>A0A229NZP1</accession>
<sequence length="101" mass="11202">MSTGLPQRITLLKETYGLEVLLVDEQGQEIPFVIQAEFSLDGTSYAALQSPTGRKDGEVEMFRIVTDNDGAPQLETIEDDEEWELAAETYDALLFDGASEE</sequence>
<name>A0A229NZP1_9BACL</name>
<dbReference type="EMBL" id="NMUQ01000001">
    <property type="protein sequence ID" value="OXM15423.1"/>
    <property type="molecule type" value="Genomic_DNA"/>
</dbReference>
<evidence type="ECO:0000313" key="2">
    <source>
        <dbReference type="Proteomes" id="UP000215145"/>
    </source>
</evidence>
<dbReference type="Pfam" id="PF06949">
    <property type="entry name" value="DUF1292"/>
    <property type="match status" value="1"/>
</dbReference>
<dbReference type="RefSeq" id="WP_089522455.1">
    <property type="nucleotide sequence ID" value="NZ_NMUQ01000001.1"/>
</dbReference>
<keyword evidence="2" id="KW-1185">Reference proteome</keyword>